<reference evidence="5" key="1">
    <citation type="journal article" date="2017" name="Plant J.">
        <title>The pomegranate (Punica granatum L.) genome and the genomics of punicalagin biosynthesis.</title>
        <authorList>
            <person name="Qin G."/>
            <person name="Xu C."/>
            <person name="Ming R."/>
            <person name="Tang H."/>
            <person name="Guyot R."/>
            <person name="Kramer E.M."/>
            <person name="Hu Y."/>
            <person name="Yi X."/>
            <person name="Qi Y."/>
            <person name="Xu X."/>
            <person name="Gao Z."/>
            <person name="Pan H."/>
            <person name="Jian J."/>
            <person name="Tian Y."/>
            <person name="Yue Z."/>
            <person name="Xu Y."/>
        </authorList>
    </citation>
    <scope>NUCLEOTIDE SEQUENCE [LARGE SCALE GENOMIC DNA]</scope>
    <source>
        <strain evidence="5">cv. Dabenzi</strain>
    </source>
</reference>
<dbReference type="Proteomes" id="UP000197138">
    <property type="component" value="Unassembled WGS sequence"/>
</dbReference>
<comment type="similarity">
    <text evidence="1">Belongs to the PC-esterase family. TBL subfamily.</text>
</comment>
<sequence length="141" mass="16129">MHLGDGGGDSGNFCDMGPRGYAGYRRVQARGLDVTRLSLLRLDEHPGPYLYPFPFAYEVKDRVQNDCVHWCLPGPIDTWNEILLECFPVKMGQSIEHRACQAARGSLTEKRSGEEQYEEEEEEEGEKKEGWRPKPDEIAKR</sequence>
<dbReference type="GO" id="GO:0005794">
    <property type="term" value="C:Golgi apparatus"/>
    <property type="evidence" value="ECO:0007669"/>
    <property type="project" value="TreeGrafter"/>
</dbReference>
<protein>
    <recommendedName>
        <fullName evidence="3">Trichome birefringence-like C-terminal domain-containing protein</fullName>
    </recommendedName>
</protein>
<dbReference type="AlphaFoldDB" id="A0A218XDL6"/>
<evidence type="ECO:0000313" key="4">
    <source>
        <dbReference type="EMBL" id="OWM82432.1"/>
    </source>
</evidence>
<dbReference type="PANTHER" id="PTHR32285">
    <property type="entry name" value="PROTEIN TRICHOME BIREFRINGENCE-LIKE 9-RELATED"/>
    <property type="match status" value="1"/>
</dbReference>
<dbReference type="PANTHER" id="PTHR32285:SF57">
    <property type="entry name" value="XYLOGLUCAN O-ACETYLTRANSFERASE 1"/>
    <property type="match status" value="1"/>
</dbReference>
<accession>A0A218XDL6</accession>
<evidence type="ECO:0000259" key="3">
    <source>
        <dbReference type="Pfam" id="PF13839"/>
    </source>
</evidence>
<dbReference type="InterPro" id="IPR029962">
    <property type="entry name" value="TBL"/>
</dbReference>
<comment type="caution">
    <text evidence="4">The sequence shown here is derived from an EMBL/GenBank/DDBJ whole genome shotgun (WGS) entry which is preliminary data.</text>
</comment>
<feature type="region of interest" description="Disordered" evidence="2">
    <location>
        <begin position="102"/>
        <end position="141"/>
    </location>
</feature>
<feature type="compositionally biased region" description="Basic and acidic residues" evidence="2">
    <location>
        <begin position="125"/>
        <end position="141"/>
    </location>
</feature>
<dbReference type="EMBL" id="MTKT01002011">
    <property type="protein sequence ID" value="OWM82432.1"/>
    <property type="molecule type" value="Genomic_DNA"/>
</dbReference>
<feature type="compositionally biased region" description="Acidic residues" evidence="2">
    <location>
        <begin position="115"/>
        <end position="124"/>
    </location>
</feature>
<evidence type="ECO:0000256" key="2">
    <source>
        <dbReference type="SAM" id="MobiDB-lite"/>
    </source>
</evidence>
<evidence type="ECO:0000313" key="5">
    <source>
        <dbReference type="Proteomes" id="UP000197138"/>
    </source>
</evidence>
<evidence type="ECO:0000256" key="1">
    <source>
        <dbReference type="ARBA" id="ARBA00007727"/>
    </source>
</evidence>
<gene>
    <name evidence="4" type="ORF">CDL15_Pgr002006</name>
</gene>
<dbReference type="InterPro" id="IPR026057">
    <property type="entry name" value="TBL_C"/>
</dbReference>
<name>A0A218XDL6_PUNGR</name>
<organism evidence="4 5">
    <name type="scientific">Punica granatum</name>
    <name type="common">Pomegranate</name>
    <dbReference type="NCBI Taxonomy" id="22663"/>
    <lineage>
        <taxon>Eukaryota</taxon>
        <taxon>Viridiplantae</taxon>
        <taxon>Streptophyta</taxon>
        <taxon>Embryophyta</taxon>
        <taxon>Tracheophyta</taxon>
        <taxon>Spermatophyta</taxon>
        <taxon>Magnoliopsida</taxon>
        <taxon>eudicotyledons</taxon>
        <taxon>Gunneridae</taxon>
        <taxon>Pentapetalae</taxon>
        <taxon>rosids</taxon>
        <taxon>malvids</taxon>
        <taxon>Myrtales</taxon>
        <taxon>Lythraceae</taxon>
        <taxon>Punica</taxon>
    </lineage>
</organism>
<proteinExistence type="inferred from homology"/>
<dbReference type="GO" id="GO:0016413">
    <property type="term" value="F:O-acetyltransferase activity"/>
    <property type="evidence" value="ECO:0007669"/>
    <property type="project" value="InterPro"/>
</dbReference>
<feature type="domain" description="Trichome birefringence-like C-terminal" evidence="3">
    <location>
        <begin position="26"/>
        <end position="85"/>
    </location>
</feature>
<dbReference type="Pfam" id="PF13839">
    <property type="entry name" value="PC-Esterase"/>
    <property type="match status" value="1"/>
</dbReference>